<gene>
    <name evidence="1" type="ORF">A4X13_0g5980</name>
</gene>
<dbReference type="AlphaFoldDB" id="A0A8T8SRE4"/>
<evidence type="ECO:0000313" key="1">
    <source>
        <dbReference type="EMBL" id="KAE8245327.1"/>
    </source>
</evidence>
<accession>A0A8T8SRE4</accession>
<sequence>MERRLRQTSKNWNPNFAILIPAGSFTPHHKDRKHHQQRTTTMNNHDNALMRCTLQSADYCYALRSASLLLSIGCLSSFHR</sequence>
<organism evidence="1 2">
    <name type="scientific">Tilletia indica</name>
    <dbReference type="NCBI Taxonomy" id="43049"/>
    <lineage>
        <taxon>Eukaryota</taxon>
        <taxon>Fungi</taxon>
        <taxon>Dikarya</taxon>
        <taxon>Basidiomycota</taxon>
        <taxon>Ustilaginomycotina</taxon>
        <taxon>Exobasidiomycetes</taxon>
        <taxon>Tilletiales</taxon>
        <taxon>Tilletiaceae</taxon>
        <taxon>Tilletia</taxon>
    </lineage>
</organism>
<reference evidence="1" key="2">
    <citation type="journal article" date="2019" name="IMA Fungus">
        <title>Genome sequencing and comparison of five Tilletia species to identify candidate genes for the detection of regulated species infecting wheat.</title>
        <authorList>
            <person name="Nguyen H.D.T."/>
            <person name="Sultana T."/>
            <person name="Kesanakurti P."/>
            <person name="Hambleton S."/>
        </authorList>
    </citation>
    <scope>NUCLEOTIDE SEQUENCE</scope>
    <source>
        <strain evidence="1">DAOMC 236416</strain>
    </source>
</reference>
<comment type="caution">
    <text evidence="1">The sequence shown here is derived from an EMBL/GenBank/DDBJ whole genome shotgun (WGS) entry which is preliminary data.</text>
</comment>
<protein>
    <submittedName>
        <fullName evidence="1">Uncharacterized protein</fullName>
    </submittedName>
</protein>
<keyword evidence="2" id="KW-1185">Reference proteome</keyword>
<reference evidence="1" key="1">
    <citation type="submission" date="2016-04" db="EMBL/GenBank/DDBJ databases">
        <authorList>
            <person name="Nguyen H.D."/>
            <person name="Samba Siva P."/>
            <person name="Cullis J."/>
            <person name="Levesque C.A."/>
            <person name="Hambleton S."/>
        </authorList>
    </citation>
    <scope>NUCLEOTIDE SEQUENCE</scope>
    <source>
        <strain evidence="1">DAOMC 236416</strain>
    </source>
</reference>
<dbReference type="EMBL" id="LWDF02000517">
    <property type="protein sequence ID" value="KAE8245327.1"/>
    <property type="molecule type" value="Genomic_DNA"/>
</dbReference>
<dbReference type="Proteomes" id="UP000077521">
    <property type="component" value="Unassembled WGS sequence"/>
</dbReference>
<proteinExistence type="predicted"/>
<evidence type="ECO:0000313" key="2">
    <source>
        <dbReference type="Proteomes" id="UP000077521"/>
    </source>
</evidence>
<name>A0A8T8SRE4_9BASI</name>